<dbReference type="InterPro" id="IPR001680">
    <property type="entry name" value="WD40_rpt"/>
</dbReference>
<dbReference type="GO" id="GO:0006364">
    <property type="term" value="P:rRNA processing"/>
    <property type="evidence" value="ECO:0007669"/>
    <property type="project" value="EnsemblPlants"/>
</dbReference>
<dbReference type="Pfam" id="PF00400">
    <property type="entry name" value="WD40"/>
    <property type="match status" value="3"/>
</dbReference>
<evidence type="ECO:0000256" key="1">
    <source>
        <dbReference type="ARBA" id="ARBA00004604"/>
    </source>
</evidence>
<dbReference type="OMA" id="QESETQM"/>
<evidence type="ECO:0000313" key="6">
    <source>
        <dbReference type="EMBL" id="OIT28227.1"/>
    </source>
</evidence>
<dbReference type="InterPro" id="IPR007148">
    <property type="entry name" value="SSU_processome_Utp12"/>
</dbReference>
<feature type="repeat" description="WD" evidence="3">
    <location>
        <begin position="316"/>
        <end position="358"/>
    </location>
</feature>
<evidence type="ECO:0000256" key="3">
    <source>
        <dbReference type="PROSITE-ProRule" id="PRU00221"/>
    </source>
</evidence>
<keyword evidence="3" id="KW-0853">WD repeat</keyword>
<dbReference type="SMART" id="SM00320">
    <property type="entry name" value="WD40"/>
    <property type="match status" value="5"/>
</dbReference>
<dbReference type="Proteomes" id="UP000187609">
    <property type="component" value="Unassembled WGS sequence"/>
</dbReference>
<dbReference type="Gramene" id="OIT28227">
    <property type="protein sequence ID" value="OIT28227"/>
    <property type="gene ID" value="A4A49_24285"/>
</dbReference>
<dbReference type="Pfam" id="PF04003">
    <property type="entry name" value="Utp12"/>
    <property type="match status" value="1"/>
</dbReference>
<evidence type="ECO:0000259" key="5">
    <source>
        <dbReference type="Pfam" id="PF04003"/>
    </source>
</evidence>
<feature type="compositionally biased region" description="Acidic residues" evidence="4">
    <location>
        <begin position="664"/>
        <end position="692"/>
    </location>
</feature>
<dbReference type="EMBL" id="MJEQ01002130">
    <property type="protein sequence ID" value="OIT28227.1"/>
    <property type="molecule type" value="Genomic_DNA"/>
</dbReference>
<evidence type="ECO:0000313" key="7">
    <source>
        <dbReference type="Proteomes" id="UP000187609"/>
    </source>
</evidence>
<feature type="region of interest" description="Disordered" evidence="4">
    <location>
        <begin position="655"/>
        <end position="692"/>
    </location>
</feature>
<dbReference type="GO" id="GO:0046345">
    <property type="term" value="P:abscisic acid catabolic process"/>
    <property type="evidence" value="ECO:0007669"/>
    <property type="project" value="EnsemblPlants"/>
</dbReference>
<dbReference type="SMART" id="SM00564">
    <property type="entry name" value="PQQ"/>
    <property type="match status" value="4"/>
</dbReference>
<comment type="subcellular location">
    <subcellularLocation>
        <location evidence="1">Nucleus</location>
        <location evidence="1">Nucleolus</location>
    </subcellularLocation>
</comment>
<dbReference type="SUPFAM" id="SSF50998">
    <property type="entry name" value="Quinoprotein alcohol dehydrogenase-like"/>
    <property type="match status" value="1"/>
</dbReference>
<dbReference type="InterPro" id="IPR018391">
    <property type="entry name" value="PQQ_b-propeller_rpt"/>
</dbReference>
<accession>A0A1J6KZY1</accession>
<evidence type="ECO:0000256" key="2">
    <source>
        <dbReference type="ARBA" id="ARBA00023242"/>
    </source>
</evidence>
<dbReference type="Gene3D" id="2.130.10.10">
    <property type="entry name" value="YVTN repeat-like/Quinoprotein amine dehydrogenase"/>
    <property type="match status" value="3"/>
</dbReference>
<gene>
    <name evidence="6" type="ORF">A4A49_24285</name>
</gene>
<reference evidence="6" key="1">
    <citation type="submission" date="2016-11" db="EMBL/GenBank/DDBJ databases">
        <title>The genome of Nicotiana attenuata.</title>
        <authorList>
            <person name="Xu S."/>
            <person name="Brockmoeller T."/>
            <person name="Gaquerel E."/>
            <person name="Navarro A."/>
            <person name="Kuhl H."/>
            <person name="Gase K."/>
            <person name="Ling Z."/>
            <person name="Zhou W."/>
            <person name="Kreitzer C."/>
            <person name="Stanke M."/>
            <person name="Tang H."/>
            <person name="Lyons E."/>
            <person name="Pandey P."/>
            <person name="Pandey S.P."/>
            <person name="Timmermann B."/>
            <person name="Baldwin I.T."/>
        </authorList>
    </citation>
    <scope>NUCLEOTIDE SEQUENCE [LARGE SCALE GENOMIC DNA]</scope>
    <source>
        <strain evidence="6">UT</strain>
    </source>
</reference>
<proteinExistence type="predicted"/>
<dbReference type="GO" id="GO:0034455">
    <property type="term" value="C:t-UTP complex"/>
    <property type="evidence" value="ECO:0007669"/>
    <property type="project" value="EnsemblPlants"/>
</dbReference>
<dbReference type="AlphaFoldDB" id="A0A1J6KZY1"/>
<dbReference type="STRING" id="49451.A0A1J6KZY1"/>
<dbReference type="PROSITE" id="PS50294">
    <property type="entry name" value="WD_REPEATS_REGION"/>
    <property type="match status" value="1"/>
</dbReference>
<dbReference type="InterPro" id="IPR011047">
    <property type="entry name" value="Quinoprotein_ADH-like_sf"/>
</dbReference>
<keyword evidence="7" id="KW-1185">Reference proteome</keyword>
<dbReference type="InterPro" id="IPR015943">
    <property type="entry name" value="WD40/YVTN_repeat-like_dom_sf"/>
</dbReference>
<feature type="domain" description="Small-subunit processome Utp12" evidence="5">
    <location>
        <begin position="553"/>
        <end position="645"/>
    </location>
</feature>
<dbReference type="PANTHER" id="PTHR45290">
    <property type="entry name" value="OS03G0300300 PROTEIN"/>
    <property type="match status" value="1"/>
</dbReference>
<keyword evidence="2" id="KW-0539">Nucleus</keyword>
<comment type="caution">
    <text evidence="6">The sequence shown here is derived from an EMBL/GenBank/DDBJ whole genome shotgun (WGS) entry which is preliminary data.</text>
</comment>
<organism evidence="6 7">
    <name type="scientific">Nicotiana attenuata</name>
    <name type="common">Coyote tobacco</name>
    <dbReference type="NCBI Taxonomy" id="49451"/>
    <lineage>
        <taxon>Eukaryota</taxon>
        <taxon>Viridiplantae</taxon>
        <taxon>Streptophyta</taxon>
        <taxon>Embryophyta</taxon>
        <taxon>Tracheophyta</taxon>
        <taxon>Spermatophyta</taxon>
        <taxon>Magnoliopsida</taxon>
        <taxon>eudicotyledons</taxon>
        <taxon>Gunneridae</taxon>
        <taxon>Pentapetalae</taxon>
        <taxon>asterids</taxon>
        <taxon>lamiids</taxon>
        <taxon>Solanales</taxon>
        <taxon>Solanaceae</taxon>
        <taxon>Nicotianoideae</taxon>
        <taxon>Nicotianeae</taxon>
        <taxon>Nicotiana</taxon>
    </lineage>
</organism>
<dbReference type="PANTHER" id="PTHR45290:SF1">
    <property type="entry name" value="OS03G0300300 PROTEIN"/>
    <property type="match status" value="1"/>
</dbReference>
<sequence>MGTTNIRDILTCLSPSLDFFAISFGDGRIKIWDTLKGQVQTEFADIVSTETTASLFTKPGGHLSMDYTCMKWLSCDRKKKRKLGTSLLVLGTGSGDVLALDVSAGHLKWRFTDCHPGSSLSAMGTTNIRDILTCLSPSLDFFAISFGDGRIKIWDTLKGQVQTEFADIVSTETTASLFTKPGGHLSMDYTCMKWLSCDRKKKRKLGTSLLVLGTGSGDVLALDVSAGHLKWRFTDCHPGGVNAISFPSHGSFIYTAGADGLVCKIDSMSGNLLHKFKASTKAISSLSVSSDGKILATATSQLKIFNCLDDKKLQKFSGHPGAVRCMIFSEDGRHVLSSAGGDRHVAVWKLDGSKKKSACCLLPMDHPAVFLDSYCIKSGVENDASLDDKILKKHKEAVHSIFSAKLQSIGTSGSGHMFVAYGLLIKPSFEKVMVQPGADIRLKSSLDGILLPFSQSRKSKQASNTQSQVTALDCANAEGALLPLPKILDQVGVEHGIKPTVSKDVIGKHGEDEVTICMEDQLRSIGIISSDYDLSPSSILDPKILKGISVDASMPPKKMKSAVLSLESPDAYNLLNALVAAWQSRSSMGRHVLPWIYCILVNHNEFVTSQEPLTPLLDSLNKLTRSKVAALSSLLQLSGRLQLVMAQIEKADNRKSPALTLEGQMDESEDDEVDEVMYGIDEESQTSSDGDD</sequence>
<evidence type="ECO:0000256" key="4">
    <source>
        <dbReference type="SAM" id="MobiDB-lite"/>
    </source>
</evidence>
<protein>
    <recommendedName>
        <fullName evidence="5">Small-subunit processome Utp12 domain-containing protein</fullName>
    </recommendedName>
</protein>
<name>A0A1J6KZY1_NICAT</name>
<dbReference type="PROSITE" id="PS50082">
    <property type="entry name" value="WD_REPEATS_2"/>
    <property type="match status" value="1"/>
</dbReference>